<dbReference type="PANTHER" id="PTHR45672:SF11">
    <property type="entry name" value="PROTEIN DISULFIDE-ISOMERASE C17H9.14C"/>
    <property type="match status" value="1"/>
</dbReference>
<dbReference type="Gene3D" id="3.40.30.10">
    <property type="entry name" value="Glutaredoxin"/>
    <property type="match status" value="1"/>
</dbReference>
<protein>
    <recommendedName>
        <fullName evidence="3">Thioredoxin domain-containing protein</fullName>
    </recommendedName>
</protein>
<keyword evidence="2" id="KW-0812">Transmembrane</keyword>
<dbReference type="PRINTS" id="PR00421">
    <property type="entry name" value="THIOREDOXIN"/>
</dbReference>
<dbReference type="PANTHER" id="PTHR45672">
    <property type="entry name" value="PROTEIN DISULFIDE-ISOMERASE C17H9.14C-RELATED"/>
    <property type="match status" value="1"/>
</dbReference>
<accession>A0A7S1G3R0</accession>
<evidence type="ECO:0000256" key="1">
    <source>
        <dbReference type="ARBA" id="ARBA00006347"/>
    </source>
</evidence>
<organism evidence="4">
    <name type="scientific">Bicosoecida sp. CB-2014</name>
    <dbReference type="NCBI Taxonomy" id="1486930"/>
    <lineage>
        <taxon>Eukaryota</taxon>
        <taxon>Sar</taxon>
        <taxon>Stramenopiles</taxon>
        <taxon>Bigyra</taxon>
        <taxon>Opalozoa</taxon>
        <taxon>Bicosoecida</taxon>
    </lineage>
</organism>
<dbReference type="InterPro" id="IPR013766">
    <property type="entry name" value="Thioredoxin_domain"/>
</dbReference>
<keyword evidence="2" id="KW-1133">Transmembrane helix</keyword>
<dbReference type="SUPFAM" id="SSF52833">
    <property type="entry name" value="Thioredoxin-like"/>
    <property type="match status" value="1"/>
</dbReference>
<evidence type="ECO:0000259" key="3">
    <source>
        <dbReference type="PROSITE" id="PS51352"/>
    </source>
</evidence>
<comment type="similarity">
    <text evidence="1">Belongs to the protein disulfide isomerase family.</text>
</comment>
<dbReference type="PROSITE" id="PS51352">
    <property type="entry name" value="THIOREDOXIN_2"/>
    <property type="match status" value="1"/>
</dbReference>
<gene>
    <name evidence="4" type="ORF">BSP0115_LOCUS2058</name>
</gene>
<evidence type="ECO:0000313" key="4">
    <source>
        <dbReference type="EMBL" id="CAD8908854.1"/>
    </source>
</evidence>
<dbReference type="GO" id="GO:0003756">
    <property type="term" value="F:protein disulfide isomerase activity"/>
    <property type="evidence" value="ECO:0007669"/>
    <property type="project" value="TreeGrafter"/>
</dbReference>
<name>A0A7S1G3R0_9STRA</name>
<dbReference type="GO" id="GO:0005783">
    <property type="term" value="C:endoplasmic reticulum"/>
    <property type="evidence" value="ECO:0007669"/>
    <property type="project" value="TreeGrafter"/>
</dbReference>
<keyword evidence="2" id="KW-0472">Membrane</keyword>
<dbReference type="GO" id="GO:0006457">
    <property type="term" value="P:protein folding"/>
    <property type="evidence" value="ECO:0007669"/>
    <property type="project" value="TreeGrafter"/>
</dbReference>
<sequence length="210" mass="22101">MVASPAAAAAAAAGNGDSAVVTLTDENFEHLTQASSGSTTGAWLIEIYAPWCGHCKQLAPVYEAAAADLREGGVAVAASVDGTTHRGIMRRFDIKGFPTLIFLRAGVWTPYRGPRTREAMVAFASGGWRDDGSIEWREVPAPKGVVAWAAEATAAWWSSLLADYRALLATKRSVLLVTFGAGLVVGILLTFSVVTALPGGDRRGGKRKRA</sequence>
<feature type="domain" description="Thioredoxin" evidence="3">
    <location>
        <begin position="1"/>
        <end position="162"/>
    </location>
</feature>
<evidence type="ECO:0000256" key="2">
    <source>
        <dbReference type="SAM" id="Phobius"/>
    </source>
</evidence>
<dbReference type="PROSITE" id="PS00194">
    <property type="entry name" value="THIOREDOXIN_1"/>
    <property type="match status" value="1"/>
</dbReference>
<feature type="transmembrane region" description="Helical" evidence="2">
    <location>
        <begin position="174"/>
        <end position="199"/>
    </location>
</feature>
<dbReference type="AlphaFoldDB" id="A0A7S1G3R0"/>
<dbReference type="Pfam" id="PF00085">
    <property type="entry name" value="Thioredoxin"/>
    <property type="match status" value="1"/>
</dbReference>
<dbReference type="InterPro" id="IPR036249">
    <property type="entry name" value="Thioredoxin-like_sf"/>
</dbReference>
<proteinExistence type="inferred from homology"/>
<dbReference type="InterPro" id="IPR051063">
    <property type="entry name" value="PDI"/>
</dbReference>
<dbReference type="InterPro" id="IPR017937">
    <property type="entry name" value="Thioredoxin_CS"/>
</dbReference>
<dbReference type="EMBL" id="HBFS01002960">
    <property type="protein sequence ID" value="CAD8908854.1"/>
    <property type="molecule type" value="Transcribed_RNA"/>
</dbReference>
<reference evidence="4" key="1">
    <citation type="submission" date="2021-01" db="EMBL/GenBank/DDBJ databases">
        <authorList>
            <person name="Corre E."/>
            <person name="Pelletier E."/>
            <person name="Niang G."/>
            <person name="Scheremetjew M."/>
            <person name="Finn R."/>
            <person name="Kale V."/>
            <person name="Holt S."/>
            <person name="Cochrane G."/>
            <person name="Meng A."/>
            <person name="Brown T."/>
            <person name="Cohen L."/>
        </authorList>
    </citation>
    <scope>NUCLEOTIDE SEQUENCE</scope>
    <source>
        <strain evidence="4">Ms1</strain>
    </source>
</reference>
<dbReference type="CDD" id="cd02961">
    <property type="entry name" value="PDI_a_family"/>
    <property type="match status" value="1"/>
</dbReference>